<gene>
    <name evidence="2" type="ORF">PT015_10765</name>
</gene>
<accession>A0ABY8W608</accession>
<dbReference type="Proteomes" id="UP001236585">
    <property type="component" value="Chromosome"/>
</dbReference>
<dbReference type="RefSeq" id="WP_285190600.1">
    <property type="nucleotide sequence ID" value="NZ_CP126981.1"/>
</dbReference>
<proteinExistence type="predicted"/>
<reference evidence="2 3" key="1">
    <citation type="journal article" date="2023" name="Microbiol. Resour. Announc.">
        <title>Complete Genome Sequence of Mycobacterium wuenschmanii, a novel Nontuberculous Mycobacterium Isolated from a captive population of Amazon Milk Frogs.</title>
        <authorList>
            <person name="Hicks J."/>
            <person name="Zeineldin M."/>
            <person name="Ward H."/>
            <person name="Wuenschmann A."/>
            <person name="Camp P."/>
            <person name="Farrell D."/>
            <person name="Lehman K."/>
            <person name="Thacker T."/>
            <person name="Cuthbert E."/>
        </authorList>
    </citation>
    <scope>NUCLEOTIDE SEQUENCE [LARGE SCALE GENOMIC DNA]</scope>
    <source>
        <strain evidence="2 3">Wuenschmanii</strain>
    </source>
</reference>
<feature type="chain" id="PRO_5046016153" description="PE-PGRS family protein" evidence="1">
    <location>
        <begin position="31"/>
        <end position="511"/>
    </location>
</feature>
<keyword evidence="3" id="KW-1185">Reference proteome</keyword>
<evidence type="ECO:0000313" key="3">
    <source>
        <dbReference type="Proteomes" id="UP001236585"/>
    </source>
</evidence>
<evidence type="ECO:0000313" key="2">
    <source>
        <dbReference type="EMBL" id="WIM89858.1"/>
    </source>
</evidence>
<evidence type="ECO:0008006" key="4">
    <source>
        <dbReference type="Google" id="ProtNLM"/>
    </source>
</evidence>
<feature type="signal peptide" evidence="1">
    <location>
        <begin position="1"/>
        <end position="30"/>
    </location>
</feature>
<organism evidence="2 3">
    <name type="scientific">Candidatus Mycobacterium wuenschmannii</name>
    <dbReference type="NCBI Taxonomy" id="3027808"/>
    <lineage>
        <taxon>Bacteria</taxon>
        <taxon>Bacillati</taxon>
        <taxon>Actinomycetota</taxon>
        <taxon>Actinomycetes</taxon>
        <taxon>Mycobacteriales</taxon>
        <taxon>Mycobacteriaceae</taxon>
        <taxon>Mycobacterium</taxon>
    </lineage>
</organism>
<sequence length="511" mass="54513">MQGVSRPYAMAVAALAATSLVAVTPLASEAANEVARAPMRSIATKLVDFDLAGLANIPLNLFYDLVNIPANEIYATQFFTDNLFMAGPWFVVGPTNLWGVDPGDPTHFMSVTNFLFPFTDISGMNSSELDFSAGLGQQIWGLVASELPTNASCDEFACMPFELASPVTGISGADFFVWLNSILSGQTSFGLFDNWFNADYNPDGSFHFDPTAPGSIEPVNDTTTGNVSGFLGWSQFGTSGQLDGSGGLLGGEGIPGTVTGADGAQLMPWAGSDYQFEPWQPFINFFNHLTDAPSTDGLFGTGIDPIYGDFTEITQTFQSFLAGLMMFDPITPGSPFCPGDCSFIVDNHLDYPDLIKDINSWTPGGNPVINEWLEAYANGAAGGPAGDTGANVPTMAGILRSIELLQNHDYWDFDHPGYPDMNTPGNPDLADLAPQFEQFWTSLGFNVHDNTPALEQFTNLFSPEALQDSWAALAAGFSPEQLAADWAALGAAFDPTQITADFTALLASIGL</sequence>
<dbReference type="EMBL" id="CP126981">
    <property type="protein sequence ID" value="WIM89858.1"/>
    <property type="molecule type" value="Genomic_DNA"/>
</dbReference>
<name>A0ABY8W608_9MYCO</name>
<keyword evidence="1" id="KW-0732">Signal</keyword>
<protein>
    <recommendedName>
        <fullName evidence="4">PE-PGRS family protein</fullName>
    </recommendedName>
</protein>
<evidence type="ECO:0000256" key="1">
    <source>
        <dbReference type="SAM" id="SignalP"/>
    </source>
</evidence>